<dbReference type="PROSITE" id="PS50932">
    <property type="entry name" value="HTH_LACI_2"/>
    <property type="match status" value="1"/>
</dbReference>
<name>A0AA87LVU0_9BACL</name>
<feature type="domain" description="HTH lacI-type" evidence="5">
    <location>
        <begin position="32"/>
        <end position="86"/>
    </location>
</feature>
<dbReference type="Gene3D" id="1.10.260.40">
    <property type="entry name" value="lambda repressor-like DNA-binding domains"/>
    <property type="match status" value="1"/>
</dbReference>
<dbReference type="SUPFAM" id="SSF47413">
    <property type="entry name" value="lambda repressor-like DNA-binding domains"/>
    <property type="match status" value="1"/>
</dbReference>
<dbReference type="InterPro" id="IPR000843">
    <property type="entry name" value="HTH_LacI"/>
</dbReference>
<accession>A0AA87LVU0</accession>
<evidence type="ECO:0000256" key="1">
    <source>
        <dbReference type="ARBA" id="ARBA00022491"/>
    </source>
</evidence>
<keyword evidence="4" id="KW-0804">Transcription</keyword>
<evidence type="ECO:0000313" key="7">
    <source>
        <dbReference type="EMBL" id="EIM07515.1"/>
    </source>
</evidence>
<dbReference type="InterPro" id="IPR028082">
    <property type="entry name" value="Peripla_BP_I"/>
</dbReference>
<evidence type="ECO:0000256" key="4">
    <source>
        <dbReference type="ARBA" id="ARBA00023163"/>
    </source>
</evidence>
<dbReference type="Pfam" id="PF13377">
    <property type="entry name" value="Peripla_BP_3"/>
    <property type="match status" value="1"/>
</dbReference>
<dbReference type="InterPro" id="IPR046335">
    <property type="entry name" value="LacI/GalR-like_sensor"/>
</dbReference>
<evidence type="ECO:0000256" key="3">
    <source>
        <dbReference type="ARBA" id="ARBA00023125"/>
    </source>
</evidence>
<dbReference type="PROSITE" id="PS50943">
    <property type="entry name" value="HTH_CROC1"/>
    <property type="match status" value="1"/>
</dbReference>
<dbReference type="PROSITE" id="PS00356">
    <property type="entry name" value="HTH_LACI_1"/>
    <property type="match status" value="1"/>
</dbReference>
<dbReference type="EMBL" id="AJYB01000014">
    <property type="protein sequence ID" value="EIM07515.1"/>
    <property type="molecule type" value="Genomic_DNA"/>
</dbReference>
<evidence type="ECO:0000313" key="8">
    <source>
        <dbReference type="Proteomes" id="UP000004725"/>
    </source>
</evidence>
<dbReference type="PANTHER" id="PTHR30146:SF95">
    <property type="entry name" value="RIBOSE OPERON REPRESSOR"/>
    <property type="match status" value="1"/>
</dbReference>
<proteinExistence type="predicted"/>
<dbReference type="GO" id="GO:0003700">
    <property type="term" value="F:DNA-binding transcription factor activity"/>
    <property type="evidence" value="ECO:0007669"/>
    <property type="project" value="TreeGrafter"/>
</dbReference>
<reference evidence="7 8" key="1">
    <citation type="journal article" date="2012" name="J. Bacteriol.">
        <title>Genome Sequence of the Antarctic Psychrophile Bacterium Planococcus antarcticus DSM 14505.</title>
        <authorList>
            <person name="Margolles A."/>
            <person name="Gueimonde M."/>
            <person name="Sanchez B."/>
        </authorList>
    </citation>
    <scope>NUCLEOTIDE SEQUENCE [LARGE SCALE GENOMIC DNA]</scope>
    <source>
        <strain evidence="7 8">DSM 14505</strain>
    </source>
</reference>
<dbReference type="SUPFAM" id="SSF53822">
    <property type="entry name" value="Periplasmic binding protein-like I"/>
    <property type="match status" value="1"/>
</dbReference>
<dbReference type="Gene3D" id="3.40.50.2300">
    <property type="match status" value="2"/>
</dbReference>
<feature type="domain" description="HTH cro/C1-type" evidence="6">
    <location>
        <begin position="33"/>
        <end position="77"/>
    </location>
</feature>
<gene>
    <name evidence="7" type="ORF">A1A1_04877</name>
</gene>
<keyword evidence="3" id="KW-0238">DNA-binding</keyword>
<dbReference type="CDD" id="cd06291">
    <property type="entry name" value="PBP1_Qymf-like"/>
    <property type="match status" value="1"/>
</dbReference>
<evidence type="ECO:0000259" key="5">
    <source>
        <dbReference type="PROSITE" id="PS50932"/>
    </source>
</evidence>
<dbReference type="InterPro" id="IPR001387">
    <property type="entry name" value="Cro/C1-type_HTH"/>
</dbReference>
<keyword evidence="1" id="KW-0678">Repressor</keyword>
<sequence length="356" mass="39040">MDNVQIDKKSLALYMVCNRLHTEAETESFFMTTIKDVAKKAGVSVATVSRFLNDSGYVSLEAAKAVTSAVEELKYELNPVARSLNTKKSNLIGLILPDITNPFFPELARAVEDVGLTYGYTVVLCNSDEDPEKEKNYIETLKKKYIAGFIVTSNQLDAPHYANAKVPIVALDRTINEKIPIVSSNNAGAIMGTNALLERGCRNILFLRGPEKLNPANDRYEGFLEAIRNSDAHYQVVICPFHFADSQKIVENVPKDHPQIDGIFASSDVSAAGALKAAGIVGKHVPDELQIVGFDGVAMGEMLSPGLTTVAQDVYKMGAIAARVLIKRIENKEIEQNFYEVPVKLVIRGTTREGME</sequence>
<dbReference type="Pfam" id="PF00356">
    <property type="entry name" value="LacI"/>
    <property type="match status" value="1"/>
</dbReference>
<evidence type="ECO:0000259" key="6">
    <source>
        <dbReference type="PROSITE" id="PS50943"/>
    </source>
</evidence>
<dbReference type="AlphaFoldDB" id="A0AA87LVU0"/>
<dbReference type="PRINTS" id="PR00036">
    <property type="entry name" value="HTHLACI"/>
</dbReference>
<organism evidence="7 8">
    <name type="scientific">Planococcus antarcticus DSM 14505</name>
    <dbReference type="NCBI Taxonomy" id="1185653"/>
    <lineage>
        <taxon>Bacteria</taxon>
        <taxon>Bacillati</taxon>
        <taxon>Bacillota</taxon>
        <taxon>Bacilli</taxon>
        <taxon>Bacillales</taxon>
        <taxon>Caryophanaceae</taxon>
        <taxon>Planococcus</taxon>
    </lineage>
</organism>
<dbReference type="Proteomes" id="UP000004725">
    <property type="component" value="Unassembled WGS sequence"/>
</dbReference>
<dbReference type="GO" id="GO:0000976">
    <property type="term" value="F:transcription cis-regulatory region binding"/>
    <property type="evidence" value="ECO:0007669"/>
    <property type="project" value="TreeGrafter"/>
</dbReference>
<dbReference type="CDD" id="cd01392">
    <property type="entry name" value="HTH_LacI"/>
    <property type="match status" value="1"/>
</dbReference>
<dbReference type="SMART" id="SM00354">
    <property type="entry name" value="HTH_LACI"/>
    <property type="match status" value="1"/>
</dbReference>
<protein>
    <submittedName>
        <fullName evidence="7">Ribose operon transcriptional repressor</fullName>
    </submittedName>
</protein>
<keyword evidence="2" id="KW-0805">Transcription regulation</keyword>
<comment type="caution">
    <text evidence="7">The sequence shown here is derived from an EMBL/GenBank/DDBJ whole genome shotgun (WGS) entry which is preliminary data.</text>
</comment>
<dbReference type="PANTHER" id="PTHR30146">
    <property type="entry name" value="LACI-RELATED TRANSCRIPTIONAL REPRESSOR"/>
    <property type="match status" value="1"/>
</dbReference>
<dbReference type="InterPro" id="IPR010982">
    <property type="entry name" value="Lambda_DNA-bd_dom_sf"/>
</dbReference>
<evidence type="ECO:0000256" key="2">
    <source>
        <dbReference type="ARBA" id="ARBA00023015"/>
    </source>
</evidence>